<feature type="region of interest" description="Disordered" evidence="7">
    <location>
        <begin position="1"/>
        <end position="96"/>
    </location>
</feature>
<dbReference type="PROSITE" id="PS51742">
    <property type="entry name" value="PPC"/>
    <property type="match status" value="1"/>
</dbReference>
<keyword evidence="3 6" id="KW-0238">DNA-binding</keyword>
<protein>
    <recommendedName>
        <fullName evidence="6">AT-hook motif nuclear-localized protein</fullName>
    </recommendedName>
</protein>
<comment type="domain">
    <text evidence="6">The PPC domain mediates interactions between AHL proteins.</text>
</comment>
<proteinExistence type="predicted"/>
<dbReference type="Proteomes" id="UP001293593">
    <property type="component" value="Unassembled WGS sequence"/>
</dbReference>
<name>A0AAE1MCV3_9FABA</name>
<keyword evidence="10" id="KW-1185">Reference proteome</keyword>
<dbReference type="InterPro" id="IPR005175">
    <property type="entry name" value="PPC_dom"/>
</dbReference>
<dbReference type="PANTHER" id="PTHR31500:SF45">
    <property type="entry name" value="AT-HOOK MOTIF NUCLEAR-LOCALIZED PROTEIN"/>
    <property type="match status" value="1"/>
</dbReference>
<evidence type="ECO:0000256" key="6">
    <source>
        <dbReference type="RuleBase" id="RU367031"/>
    </source>
</evidence>
<accession>A0AAE1MCV3</accession>
<evidence type="ECO:0000256" key="7">
    <source>
        <dbReference type="SAM" id="MobiDB-lite"/>
    </source>
</evidence>
<evidence type="ECO:0000256" key="4">
    <source>
        <dbReference type="ARBA" id="ARBA00023163"/>
    </source>
</evidence>
<dbReference type="Gene3D" id="3.30.1330.80">
    <property type="entry name" value="Hypothetical protein, similar to alpha- acetolactate decarboxylase, domain 2"/>
    <property type="match status" value="1"/>
</dbReference>
<gene>
    <name evidence="9" type="ORF">QN277_008218</name>
</gene>
<dbReference type="EMBL" id="JAWXYG010000013">
    <property type="protein sequence ID" value="KAK4255191.1"/>
    <property type="molecule type" value="Genomic_DNA"/>
</dbReference>
<dbReference type="AlphaFoldDB" id="A0AAE1MCV3"/>
<keyword evidence="5 6" id="KW-0539">Nucleus</keyword>
<dbReference type="SUPFAM" id="SSF117856">
    <property type="entry name" value="AF0104/ALDC/Ptd012-like"/>
    <property type="match status" value="1"/>
</dbReference>
<reference evidence="9" key="1">
    <citation type="submission" date="2023-10" db="EMBL/GenBank/DDBJ databases">
        <title>Chromosome-level genome of the transformable northern wattle, Acacia crassicarpa.</title>
        <authorList>
            <person name="Massaro I."/>
            <person name="Sinha N.R."/>
            <person name="Poethig S."/>
            <person name="Leichty A.R."/>
        </authorList>
    </citation>
    <scope>NUCLEOTIDE SEQUENCE</scope>
    <source>
        <strain evidence="9">Acra3RX</strain>
        <tissue evidence="9">Leaf</tissue>
    </source>
</reference>
<evidence type="ECO:0000313" key="9">
    <source>
        <dbReference type="EMBL" id="KAK4255191.1"/>
    </source>
</evidence>
<evidence type="ECO:0000256" key="1">
    <source>
        <dbReference type="ARBA" id="ARBA00003687"/>
    </source>
</evidence>
<dbReference type="GO" id="GO:0005634">
    <property type="term" value="C:nucleus"/>
    <property type="evidence" value="ECO:0007669"/>
    <property type="project" value="UniProtKB-SubCell"/>
</dbReference>
<feature type="compositionally biased region" description="Polar residues" evidence="7">
    <location>
        <begin position="1"/>
        <end position="24"/>
    </location>
</feature>
<keyword evidence="4 6" id="KW-0804">Transcription</keyword>
<evidence type="ECO:0000256" key="3">
    <source>
        <dbReference type="ARBA" id="ARBA00023125"/>
    </source>
</evidence>
<evidence type="ECO:0000259" key="8">
    <source>
        <dbReference type="PROSITE" id="PS51742"/>
    </source>
</evidence>
<dbReference type="Pfam" id="PF02178">
    <property type="entry name" value="AT_hook"/>
    <property type="match status" value="2"/>
</dbReference>
<dbReference type="SMART" id="SM00384">
    <property type="entry name" value="AT_hook"/>
    <property type="match status" value="2"/>
</dbReference>
<feature type="domain" description="PPC" evidence="8">
    <location>
        <begin position="110"/>
        <end position="261"/>
    </location>
</feature>
<keyword evidence="2 6" id="KW-0805">Transcription regulation</keyword>
<sequence length="364" mass="37979">MEDCTFTPSLNSPQNEQHLASTADINGPFLAVGVQDSAARGNSEPSGSEVGLKKKRGRPRKYDENLPSPNSAPPGLPISPSSKRGRGRPRGSGKLQMLSSMGGIFSTTAGGSFIPHVLTVNPGEDVVKSIISFSPKGYRALCILSAVGAVNVAEILQPDSCGEILQPDSCGRRCVRCEGVFEIITLSGSYTYGDKNQANLAMRIVLAKSDGVIFGGAIGGALIAARPIQLILGSFKQKMSSDIKRLLSPGESSGAADDAPGNSDAAGLSLQIPRLIESEQGFPSPTSGLMLTSNGLADHSMPRTSNGFPNNVTATTTNGDGLADFFPQSQSLPSLNGSSLDCHVLQPFADPMTFGDINNNDSHM</sequence>
<evidence type="ECO:0000256" key="5">
    <source>
        <dbReference type="ARBA" id="ARBA00023242"/>
    </source>
</evidence>
<comment type="function">
    <text evidence="1 6">Transcription factor that specifically binds AT-rich DNA sequences related to the nuclear matrix attachment regions (MARs).</text>
</comment>
<evidence type="ECO:0000313" key="10">
    <source>
        <dbReference type="Proteomes" id="UP001293593"/>
    </source>
</evidence>
<dbReference type="PANTHER" id="PTHR31500">
    <property type="entry name" value="AT-HOOK MOTIF NUCLEAR-LOCALIZED PROTEIN 9"/>
    <property type="match status" value="1"/>
</dbReference>
<dbReference type="GO" id="GO:0003680">
    <property type="term" value="F:minor groove of adenine-thymine-rich DNA binding"/>
    <property type="evidence" value="ECO:0007669"/>
    <property type="project" value="UniProtKB-UniRule"/>
</dbReference>
<dbReference type="InterPro" id="IPR017956">
    <property type="entry name" value="AT_hook_DNA-bd_motif"/>
</dbReference>
<organism evidence="9 10">
    <name type="scientific">Acacia crassicarpa</name>
    <name type="common">northern wattle</name>
    <dbReference type="NCBI Taxonomy" id="499986"/>
    <lineage>
        <taxon>Eukaryota</taxon>
        <taxon>Viridiplantae</taxon>
        <taxon>Streptophyta</taxon>
        <taxon>Embryophyta</taxon>
        <taxon>Tracheophyta</taxon>
        <taxon>Spermatophyta</taxon>
        <taxon>Magnoliopsida</taxon>
        <taxon>eudicotyledons</taxon>
        <taxon>Gunneridae</taxon>
        <taxon>Pentapetalae</taxon>
        <taxon>rosids</taxon>
        <taxon>fabids</taxon>
        <taxon>Fabales</taxon>
        <taxon>Fabaceae</taxon>
        <taxon>Caesalpinioideae</taxon>
        <taxon>mimosoid clade</taxon>
        <taxon>Acacieae</taxon>
        <taxon>Acacia</taxon>
    </lineage>
</organism>
<comment type="caution">
    <text evidence="9">The sequence shown here is derived from an EMBL/GenBank/DDBJ whole genome shotgun (WGS) entry which is preliminary data.</text>
</comment>
<dbReference type="Pfam" id="PF03479">
    <property type="entry name" value="PCC"/>
    <property type="match status" value="1"/>
</dbReference>
<dbReference type="CDD" id="cd11378">
    <property type="entry name" value="DUF296"/>
    <property type="match status" value="1"/>
</dbReference>
<comment type="subcellular location">
    <subcellularLocation>
        <location evidence="6">Nucleus</location>
    </subcellularLocation>
</comment>
<evidence type="ECO:0000256" key="2">
    <source>
        <dbReference type="ARBA" id="ARBA00023015"/>
    </source>
</evidence>
<dbReference type="InterPro" id="IPR039605">
    <property type="entry name" value="AHL"/>
</dbReference>